<accession>A0A091DVD2</accession>
<keyword evidence="2" id="KW-1185">Reference proteome</keyword>
<dbReference type="EMBL" id="KN123095">
    <property type="protein sequence ID" value="KFO26736.1"/>
    <property type="molecule type" value="Genomic_DNA"/>
</dbReference>
<dbReference type="Proteomes" id="UP000028990">
    <property type="component" value="Unassembled WGS sequence"/>
</dbReference>
<proteinExistence type="predicted"/>
<protein>
    <submittedName>
        <fullName evidence="1">Uncharacterized protein</fullName>
    </submittedName>
</protein>
<sequence length="67" mass="7208">MAKELRIALLPSPVPGAERRPVPTDVQVYLSAAGSDVSIDRRVLRCLPNHCSKGPSLANRLNTTLAD</sequence>
<organism evidence="1 2">
    <name type="scientific">Fukomys damarensis</name>
    <name type="common">Damaraland mole rat</name>
    <name type="synonym">Cryptomys damarensis</name>
    <dbReference type="NCBI Taxonomy" id="885580"/>
    <lineage>
        <taxon>Eukaryota</taxon>
        <taxon>Metazoa</taxon>
        <taxon>Chordata</taxon>
        <taxon>Craniata</taxon>
        <taxon>Vertebrata</taxon>
        <taxon>Euteleostomi</taxon>
        <taxon>Mammalia</taxon>
        <taxon>Eutheria</taxon>
        <taxon>Euarchontoglires</taxon>
        <taxon>Glires</taxon>
        <taxon>Rodentia</taxon>
        <taxon>Hystricomorpha</taxon>
        <taxon>Bathyergidae</taxon>
        <taxon>Fukomys</taxon>
    </lineage>
</organism>
<reference evidence="1 2" key="1">
    <citation type="submission" date="2013-11" db="EMBL/GenBank/DDBJ databases">
        <title>The Damaraland mole rat (Fukomys damarensis) genome and evolution of African mole rats.</title>
        <authorList>
            <person name="Gladyshev V.N."/>
            <person name="Fang X."/>
        </authorList>
    </citation>
    <scope>NUCLEOTIDE SEQUENCE [LARGE SCALE GENOMIC DNA]</scope>
    <source>
        <tissue evidence="1">Liver</tissue>
    </source>
</reference>
<gene>
    <name evidence="1" type="ORF">H920_11839</name>
</gene>
<name>A0A091DVD2_FUKDA</name>
<evidence type="ECO:0000313" key="1">
    <source>
        <dbReference type="EMBL" id="KFO26736.1"/>
    </source>
</evidence>
<dbReference type="AlphaFoldDB" id="A0A091DVD2"/>
<evidence type="ECO:0000313" key="2">
    <source>
        <dbReference type="Proteomes" id="UP000028990"/>
    </source>
</evidence>